<dbReference type="EMBL" id="CVRI01000050">
    <property type="protein sequence ID" value="CRK99321.1"/>
    <property type="molecule type" value="Genomic_DNA"/>
</dbReference>
<organism evidence="1 2">
    <name type="scientific">Clunio marinus</name>
    <dbReference type="NCBI Taxonomy" id="568069"/>
    <lineage>
        <taxon>Eukaryota</taxon>
        <taxon>Metazoa</taxon>
        <taxon>Ecdysozoa</taxon>
        <taxon>Arthropoda</taxon>
        <taxon>Hexapoda</taxon>
        <taxon>Insecta</taxon>
        <taxon>Pterygota</taxon>
        <taxon>Neoptera</taxon>
        <taxon>Endopterygota</taxon>
        <taxon>Diptera</taxon>
        <taxon>Nematocera</taxon>
        <taxon>Chironomoidea</taxon>
        <taxon>Chironomidae</taxon>
        <taxon>Clunio</taxon>
    </lineage>
</organism>
<dbReference type="Proteomes" id="UP000183832">
    <property type="component" value="Unassembled WGS sequence"/>
</dbReference>
<reference evidence="1 2" key="1">
    <citation type="submission" date="2015-04" db="EMBL/GenBank/DDBJ databases">
        <authorList>
            <person name="Syromyatnikov M.Y."/>
            <person name="Popov V.N."/>
        </authorList>
    </citation>
    <scope>NUCLEOTIDE SEQUENCE [LARGE SCALE GENOMIC DNA]</scope>
</reference>
<accession>A0A1J1ILI5</accession>
<evidence type="ECO:0000313" key="1">
    <source>
        <dbReference type="EMBL" id="CRK99321.1"/>
    </source>
</evidence>
<evidence type="ECO:0000313" key="2">
    <source>
        <dbReference type="Proteomes" id="UP000183832"/>
    </source>
</evidence>
<proteinExistence type="predicted"/>
<sequence>MERHITREEDDGLQSLKQLYLVTAQIDLDSDEKGWLENLSRIMSHYETIASVATSNNLD</sequence>
<protein>
    <submittedName>
        <fullName evidence="1">CLUMA_CG012749, isoform A</fullName>
    </submittedName>
</protein>
<gene>
    <name evidence="1" type="ORF">CLUMA_CG012749</name>
</gene>
<name>A0A1J1ILI5_9DIPT</name>
<dbReference type="AlphaFoldDB" id="A0A1J1ILI5"/>
<keyword evidence="2" id="KW-1185">Reference proteome</keyword>